<dbReference type="OrthoDB" id="9780217at2"/>
<dbReference type="InterPro" id="IPR000246">
    <property type="entry name" value="Peptidase_T2"/>
</dbReference>
<dbReference type="AlphaFoldDB" id="A0A0R1JTZ7"/>
<evidence type="ECO:0000256" key="3">
    <source>
        <dbReference type="PIRSR" id="PIRSR600246-3"/>
    </source>
</evidence>
<dbReference type="Pfam" id="PF01112">
    <property type="entry name" value="Asparaginase_2"/>
    <property type="match status" value="1"/>
</dbReference>
<feature type="binding site" evidence="2">
    <location>
        <begin position="179"/>
        <end position="182"/>
    </location>
    <ligand>
        <name>substrate</name>
    </ligand>
</feature>
<dbReference type="InterPro" id="IPR029055">
    <property type="entry name" value="Ntn_hydrolases_N"/>
</dbReference>
<feature type="site" description="Cleavage; by autolysis" evidence="3">
    <location>
        <begin position="150"/>
        <end position="151"/>
    </location>
</feature>
<sequence length="303" mass="31039">MYGLIGTWAMAQAGVAAGAQALAAGQSAGRALVTGIQAVEQEPTFGSVGYGGLPNAAGVVELDAAYMNGDNFQLGAVGGVQDVASPIELAKQLAHERVNNFLVGAGAAAYADEHQLARRPMLTAAAAAAWRAKRAAAANGKRLTPYDGHDTVGMVALDAAGHMRAGTSTSGLFMKHPGRVGDSPLPGAGYYVDSEIGGVVATGLGEDMMKAPLSFATVAAMGRGLSPQAALDSVVYPFIAKLRTRNGAVGEFSYIALDAQGHFGAASNVAFQFWVQTATTALTEYLVTPQPSGRAELRRAKEA</sequence>
<dbReference type="GO" id="GO:0005737">
    <property type="term" value="C:cytoplasm"/>
    <property type="evidence" value="ECO:0007669"/>
    <property type="project" value="TreeGrafter"/>
</dbReference>
<evidence type="ECO:0000313" key="4">
    <source>
        <dbReference type="EMBL" id="KRK71793.1"/>
    </source>
</evidence>
<evidence type="ECO:0000313" key="5">
    <source>
        <dbReference type="Proteomes" id="UP000051804"/>
    </source>
</evidence>
<dbReference type="RefSeq" id="WP_056951333.1">
    <property type="nucleotide sequence ID" value="NZ_AZDJ01000026.1"/>
</dbReference>
<feature type="binding site" evidence="2">
    <location>
        <begin position="202"/>
        <end position="205"/>
    </location>
    <ligand>
        <name>substrate</name>
    </ligand>
</feature>
<protein>
    <submittedName>
        <fullName evidence="4">AsnA2 protein</fullName>
    </submittedName>
</protein>
<organism evidence="4 5">
    <name type="scientific">Lacticaseibacillus nasuensis JCM 17158</name>
    <dbReference type="NCBI Taxonomy" id="1291734"/>
    <lineage>
        <taxon>Bacteria</taxon>
        <taxon>Bacillati</taxon>
        <taxon>Bacillota</taxon>
        <taxon>Bacilli</taxon>
        <taxon>Lactobacillales</taxon>
        <taxon>Lactobacillaceae</taxon>
        <taxon>Lacticaseibacillus</taxon>
    </lineage>
</organism>
<reference evidence="4 5" key="1">
    <citation type="journal article" date="2015" name="Genome Announc.">
        <title>Expanding the biotechnology potential of lactobacilli through comparative genomics of 213 strains and associated genera.</title>
        <authorList>
            <person name="Sun Z."/>
            <person name="Harris H.M."/>
            <person name="McCann A."/>
            <person name="Guo C."/>
            <person name="Argimon S."/>
            <person name="Zhang W."/>
            <person name="Yang X."/>
            <person name="Jeffery I.B."/>
            <person name="Cooney J.C."/>
            <person name="Kagawa T.F."/>
            <person name="Liu W."/>
            <person name="Song Y."/>
            <person name="Salvetti E."/>
            <person name="Wrobel A."/>
            <person name="Rasinkangas P."/>
            <person name="Parkhill J."/>
            <person name="Rea M.C."/>
            <person name="O'Sullivan O."/>
            <person name="Ritari J."/>
            <person name="Douillard F.P."/>
            <person name="Paul Ross R."/>
            <person name="Yang R."/>
            <person name="Briner A.E."/>
            <person name="Felis G.E."/>
            <person name="de Vos W.M."/>
            <person name="Barrangou R."/>
            <person name="Klaenhammer T.R."/>
            <person name="Caufield P.W."/>
            <person name="Cui Y."/>
            <person name="Zhang H."/>
            <person name="O'Toole P.W."/>
        </authorList>
    </citation>
    <scope>NUCLEOTIDE SEQUENCE [LARGE SCALE GENOMIC DNA]</scope>
    <source>
        <strain evidence="4 5">JCM 17158</strain>
    </source>
</reference>
<keyword evidence="5" id="KW-1185">Reference proteome</keyword>
<proteinExistence type="predicted"/>
<gene>
    <name evidence="4" type="ORF">FD02_GL002038</name>
</gene>
<dbReference type="PANTHER" id="PTHR10188">
    <property type="entry name" value="L-ASPARAGINASE"/>
    <property type="match status" value="1"/>
</dbReference>
<dbReference type="GO" id="GO:0016811">
    <property type="term" value="F:hydrolase activity, acting on carbon-nitrogen (but not peptide) bonds, in linear amides"/>
    <property type="evidence" value="ECO:0007669"/>
    <property type="project" value="UniProtKB-ARBA"/>
</dbReference>
<dbReference type="EMBL" id="AZDJ01000026">
    <property type="protein sequence ID" value="KRK71793.1"/>
    <property type="molecule type" value="Genomic_DNA"/>
</dbReference>
<evidence type="ECO:0000256" key="1">
    <source>
        <dbReference type="PIRSR" id="PIRSR600246-1"/>
    </source>
</evidence>
<feature type="active site" description="Nucleophile" evidence="1">
    <location>
        <position position="151"/>
    </location>
</feature>
<name>A0A0R1JTZ7_9LACO</name>
<accession>A0A0R1JTZ7</accession>
<evidence type="ECO:0000256" key="2">
    <source>
        <dbReference type="PIRSR" id="PIRSR600246-2"/>
    </source>
</evidence>
<comment type="caution">
    <text evidence="4">The sequence shown here is derived from an EMBL/GenBank/DDBJ whole genome shotgun (WGS) entry which is preliminary data.</text>
</comment>
<dbReference type="PANTHER" id="PTHR10188:SF6">
    <property type="entry name" value="N(4)-(BETA-N-ACETYLGLUCOSAMINYL)-L-ASPARAGINASE"/>
    <property type="match status" value="1"/>
</dbReference>
<dbReference type="Proteomes" id="UP000051804">
    <property type="component" value="Unassembled WGS sequence"/>
</dbReference>
<dbReference type="STRING" id="1291734.FD02_GL002038"/>
<dbReference type="SUPFAM" id="SSF56235">
    <property type="entry name" value="N-terminal nucleophile aminohydrolases (Ntn hydrolases)"/>
    <property type="match status" value="1"/>
</dbReference>
<dbReference type="PATRIC" id="fig|1291734.4.peg.2090"/>
<dbReference type="Gene3D" id="3.60.20.30">
    <property type="entry name" value="(Glycosyl)asparaginase"/>
    <property type="match status" value="1"/>
</dbReference>